<feature type="region of interest" description="Disordered" evidence="1">
    <location>
        <begin position="36"/>
        <end position="65"/>
    </location>
</feature>
<accession>A0A8D9DCH7</accession>
<reference evidence="2 3" key="1">
    <citation type="submission" date="2021-07" db="EMBL/GenBank/DDBJ databases">
        <authorList>
            <consortium name="Genoscope - CEA"/>
            <person name="William W."/>
        </authorList>
    </citation>
    <scope>NUCLEOTIDE SEQUENCE [LARGE SCALE GENOMIC DNA]</scope>
</reference>
<evidence type="ECO:0000313" key="2">
    <source>
        <dbReference type="EMBL" id="CAG7871629.1"/>
    </source>
</evidence>
<sequence>MTFLTPKTEMRHDLTLNASLLSVRRCNLHNIKLAQHKPHGDGRRSLQQSFTVKRRFSEGYGKDSV</sequence>
<feature type="compositionally biased region" description="Basic and acidic residues" evidence="1">
    <location>
        <begin position="55"/>
        <end position="65"/>
    </location>
</feature>
<name>A0A8D9DCH7_BRACM</name>
<dbReference type="Gramene" id="A06p38690.2_BraZ1">
    <property type="protein sequence ID" value="A06p38690.2_BraZ1.CDS"/>
    <property type="gene ID" value="A06g38690.2_BraZ1"/>
</dbReference>
<gene>
    <name evidence="2" type="ORF">BRAPAZ1V2_A06P38690.2</name>
</gene>
<dbReference type="EMBL" id="LS974622">
    <property type="protein sequence ID" value="CAG7871629.1"/>
    <property type="molecule type" value="Genomic_DNA"/>
</dbReference>
<proteinExistence type="predicted"/>
<organism evidence="2 3">
    <name type="scientific">Brassica campestris</name>
    <name type="common">Field mustard</name>
    <dbReference type="NCBI Taxonomy" id="3711"/>
    <lineage>
        <taxon>Eukaryota</taxon>
        <taxon>Viridiplantae</taxon>
        <taxon>Streptophyta</taxon>
        <taxon>Embryophyta</taxon>
        <taxon>Tracheophyta</taxon>
        <taxon>Spermatophyta</taxon>
        <taxon>Magnoliopsida</taxon>
        <taxon>eudicotyledons</taxon>
        <taxon>Gunneridae</taxon>
        <taxon>Pentapetalae</taxon>
        <taxon>rosids</taxon>
        <taxon>malvids</taxon>
        <taxon>Brassicales</taxon>
        <taxon>Brassicaceae</taxon>
        <taxon>Brassiceae</taxon>
        <taxon>Brassica</taxon>
    </lineage>
</organism>
<evidence type="ECO:0000313" key="3">
    <source>
        <dbReference type="Proteomes" id="UP000694005"/>
    </source>
</evidence>
<evidence type="ECO:0000256" key="1">
    <source>
        <dbReference type="SAM" id="MobiDB-lite"/>
    </source>
</evidence>
<dbReference type="Proteomes" id="UP000694005">
    <property type="component" value="Chromosome A06"/>
</dbReference>
<dbReference type="AlphaFoldDB" id="A0A8D9DCH7"/>
<protein>
    <submittedName>
        <fullName evidence="2">Uncharacterized protein</fullName>
    </submittedName>
</protein>